<dbReference type="InterPro" id="IPR036291">
    <property type="entry name" value="NAD(P)-bd_dom_sf"/>
</dbReference>
<evidence type="ECO:0000313" key="3">
    <source>
        <dbReference type="EMBL" id="CAB4609352.1"/>
    </source>
</evidence>
<evidence type="ECO:0000256" key="2">
    <source>
        <dbReference type="ARBA" id="ARBA00023002"/>
    </source>
</evidence>
<dbReference type="Pfam" id="PF13561">
    <property type="entry name" value="adh_short_C2"/>
    <property type="match status" value="1"/>
</dbReference>
<dbReference type="PRINTS" id="PR00081">
    <property type="entry name" value="GDHRDH"/>
</dbReference>
<dbReference type="EMBL" id="CAEZUQ010000072">
    <property type="protein sequence ID" value="CAB4609352.1"/>
    <property type="molecule type" value="Genomic_DNA"/>
</dbReference>
<dbReference type="CDD" id="cd05233">
    <property type="entry name" value="SDR_c"/>
    <property type="match status" value="1"/>
</dbReference>
<proteinExistence type="inferred from homology"/>
<name>A0A6J6H6M3_9ZZZZ</name>
<dbReference type="FunFam" id="3.40.50.720:FF:000084">
    <property type="entry name" value="Short-chain dehydrogenase reductase"/>
    <property type="match status" value="1"/>
</dbReference>
<accession>A0A6J6H6M3</accession>
<dbReference type="GO" id="GO:0016491">
    <property type="term" value="F:oxidoreductase activity"/>
    <property type="evidence" value="ECO:0007669"/>
    <property type="project" value="UniProtKB-KW"/>
</dbReference>
<dbReference type="PANTHER" id="PTHR24321:SF8">
    <property type="entry name" value="ESTRADIOL 17-BETA-DEHYDROGENASE 8-RELATED"/>
    <property type="match status" value="1"/>
</dbReference>
<dbReference type="InterPro" id="IPR002347">
    <property type="entry name" value="SDR_fam"/>
</dbReference>
<dbReference type="PANTHER" id="PTHR24321">
    <property type="entry name" value="DEHYDROGENASES, SHORT CHAIN"/>
    <property type="match status" value="1"/>
</dbReference>
<evidence type="ECO:0000256" key="1">
    <source>
        <dbReference type="ARBA" id="ARBA00006484"/>
    </source>
</evidence>
<sequence length="252" mass="27291">MKLKDQHIFVTGGADGIGRAVVQDAADAGAKVSFCDLNIEKGKAYEAELKAAGHKAFFIQGNVGVVAQMQEVHSAIVKEFGEVNGLVNNAGRNAYYDPVEMTEAEWEDFMNVDFKSIWVTAKLCLPAMRKAKKGAIVNISSIHARMSYPNYFPYAAAKSGILGLTRNLALDEGKNGIRVNAVLPGFTLTPMVEDYFVLNPEKRAEALAVQPMGRMAQPIEIAKVITFLLSDDASFVNGADWIIDGGLSGRFA</sequence>
<dbReference type="SUPFAM" id="SSF51735">
    <property type="entry name" value="NAD(P)-binding Rossmann-fold domains"/>
    <property type="match status" value="1"/>
</dbReference>
<dbReference type="PRINTS" id="PR00080">
    <property type="entry name" value="SDRFAMILY"/>
</dbReference>
<comment type="similarity">
    <text evidence="1">Belongs to the short-chain dehydrogenases/reductases (SDR) family.</text>
</comment>
<protein>
    <submittedName>
        <fullName evidence="3">Unannotated protein</fullName>
    </submittedName>
</protein>
<keyword evidence="2" id="KW-0560">Oxidoreductase</keyword>
<organism evidence="3">
    <name type="scientific">freshwater metagenome</name>
    <dbReference type="NCBI Taxonomy" id="449393"/>
    <lineage>
        <taxon>unclassified sequences</taxon>
        <taxon>metagenomes</taxon>
        <taxon>ecological metagenomes</taxon>
    </lineage>
</organism>
<dbReference type="InterPro" id="IPR020904">
    <property type="entry name" value="Sc_DH/Rdtase_CS"/>
</dbReference>
<dbReference type="PROSITE" id="PS00061">
    <property type="entry name" value="ADH_SHORT"/>
    <property type="match status" value="1"/>
</dbReference>
<dbReference type="AlphaFoldDB" id="A0A6J6H6M3"/>
<gene>
    <name evidence="3" type="ORF">UFOPK1842_00683</name>
</gene>
<reference evidence="3" key="1">
    <citation type="submission" date="2020-05" db="EMBL/GenBank/DDBJ databases">
        <authorList>
            <person name="Chiriac C."/>
            <person name="Salcher M."/>
            <person name="Ghai R."/>
            <person name="Kavagutti S V."/>
        </authorList>
    </citation>
    <scope>NUCLEOTIDE SEQUENCE</scope>
</reference>
<dbReference type="Gene3D" id="3.40.50.720">
    <property type="entry name" value="NAD(P)-binding Rossmann-like Domain"/>
    <property type="match status" value="1"/>
</dbReference>